<keyword evidence="5" id="KW-1185">Reference proteome</keyword>
<dbReference type="PROSITE" id="PS50887">
    <property type="entry name" value="GGDEF"/>
    <property type="match status" value="1"/>
</dbReference>
<dbReference type="SMART" id="SM00267">
    <property type="entry name" value="GGDEF"/>
    <property type="match status" value="1"/>
</dbReference>
<dbReference type="NCBIfam" id="TIGR00229">
    <property type="entry name" value="sensory_box"/>
    <property type="match status" value="1"/>
</dbReference>
<dbReference type="SUPFAM" id="SSF55781">
    <property type="entry name" value="GAF domain-like"/>
    <property type="match status" value="1"/>
</dbReference>
<organism evidence="4 5">
    <name type="scientific">Kineobactrum salinum</name>
    <dbReference type="NCBI Taxonomy" id="2708301"/>
    <lineage>
        <taxon>Bacteria</taxon>
        <taxon>Pseudomonadati</taxon>
        <taxon>Pseudomonadota</taxon>
        <taxon>Gammaproteobacteria</taxon>
        <taxon>Cellvibrionales</taxon>
        <taxon>Halieaceae</taxon>
        <taxon>Kineobactrum</taxon>
    </lineage>
</organism>
<dbReference type="SUPFAM" id="SSF55785">
    <property type="entry name" value="PYP-like sensor domain (PAS domain)"/>
    <property type="match status" value="1"/>
</dbReference>
<dbReference type="SMART" id="SM00091">
    <property type="entry name" value="PAS"/>
    <property type="match status" value="1"/>
</dbReference>
<name>A0A6C0U109_9GAMM</name>
<dbReference type="Gene3D" id="3.30.450.20">
    <property type="entry name" value="PAS domain"/>
    <property type="match status" value="1"/>
</dbReference>
<dbReference type="Proteomes" id="UP000477680">
    <property type="component" value="Chromosome"/>
</dbReference>
<evidence type="ECO:0000259" key="2">
    <source>
        <dbReference type="PROSITE" id="PS50112"/>
    </source>
</evidence>
<dbReference type="InterPro" id="IPR000160">
    <property type="entry name" value="GGDEF_dom"/>
</dbReference>
<dbReference type="SMART" id="SM00065">
    <property type="entry name" value="GAF"/>
    <property type="match status" value="1"/>
</dbReference>
<dbReference type="CDD" id="cd00130">
    <property type="entry name" value="PAS"/>
    <property type="match status" value="1"/>
</dbReference>
<proteinExistence type="predicted"/>
<evidence type="ECO:0000259" key="3">
    <source>
        <dbReference type="PROSITE" id="PS50887"/>
    </source>
</evidence>
<evidence type="ECO:0000256" key="1">
    <source>
        <dbReference type="ARBA" id="ARBA00001946"/>
    </source>
</evidence>
<dbReference type="Gene3D" id="3.30.70.270">
    <property type="match status" value="1"/>
</dbReference>
<dbReference type="InterPro" id="IPR043128">
    <property type="entry name" value="Rev_trsase/Diguanyl_cyclase"/>
</dbReference>
<dbReference type="PANTHER" id="PTHR46663:SF3">
    <property type="entry name" value="SLL0267 PROTEIN"/>
    <property type="match status" value="1"/>
</dbReference>
<accession>A0A6C0U109</accession>
<dbReference type="CDD" id="cd01949">
    <property type="entry name" value="GGDEF"/>
    <property type="match status" value="1"/>
</dbReference>
<dbReference type="InterPro" id="IPR003018">
    <property type="entry name" value="GAF"/>
</dbReference>
<dbReference type="SUPFAM" id="SSF55073">
    <property type="entry name" value="Nucleotide cyclase"/>
    <property type="match status" value="1"/>
</dbReference>
<protein>
    <submittedName>
        <fullName evidence="4">Diguanylate cyclase</fullName>
    </submittedName>
</protein>
<comment type="cofactor">
    <cofactor evidence="1">
        <name>Mg(2+)</name>
        <dbReference type="ChEBI" id="CHEBI:18420"/>
    </cofactor>
</comment>
<dbReference type="GO" id="GO:0003824">
    <property type="term" value="F:catalytic activity"/>
    <property type="evidence" value="ECO:0007669"/>
    <property type="project" value="UniProtKB-ARBA"/>
</dbReference>
<reference evidence="4 5" key="1">
    <citation type="submission" date="2020-02" db="EMBL/GenBank/DDBJ databases">
        <title>Genome sequencing for Kineobactrum sp. M2.</title>
        <authorList>
            <person name="Park S.-J."/>
        </authorList>
    </citation>
    <scope>NUCLEOTIDE SEQUENCE [LARGE SCALE GENOMIC DNA]</scope>
    <source>
        <strain evidence="4 5">M2</strain>
    </source>
</reference>
<dbReference type="InterPro" id="IPR052163">
    <property type="entry name" value="DGC-Regulatory_Protein"/>
</dbReference>
<feature type="domain" description="GGDEF" evidence="3">
    <location>
        <begin position="316"/>
        <end position="437"/>
    </location>
</feature>
<dbReference type="AlphaFoldDB" id="A0A6C0U109"/>
<dbReference type="InterPro" id="IPR000014">
    <property type="entry name" value="PAS"/>
</dbReference>
<dbReference type="InterPro" id="IPR029016">
    <property type="entry name" value="GAF-like_dom_sf"/>
</dbReference>
<feature type="domain" description="PAS" evidence="2">
    <location>
        <begin position="6"/>
        <end position="76"/>
    </location>
</feature>
<dbReference type="PROSITE" id="PS50112">
    <property type="entry name" value="PAS"/>
    <property type="match status" value="1"/>
</dbReference>
<dbReference type="InterPro" id="IPR029787">
    <property type="entry name" value="Nucleotide_cyclase"/>
</dbReference>
<dbReference type="Pfam" id="PF08447">
    <property type="entry name" value="PAS_3"/>
    <property type="match status" value="1"/>
</dbReference>
<evidence type="ECO:0000313" key="5">
    <source>
        <dbReference type="Proteomes" id="UP000477680"/>
    </source>
</evidence>
<dbReference type="Pfam" id="PF00990">
    <property type="entry name" value="GGDEF"/>
    <property type="match status" value="1"/>
</dbReference>
<dbReference type="EMBL" id="CP048711">
    <property type="protein sequence ID" value="QIB65790.1"/>
    <property type="molecule type" value="Genomic_DNA"/>
</dbReference>
<sequence>MPNRLPEKPLAEFLDLLLDAVCIVDRDARFLFVSAAGEQIFGYTPEEMVGRSVQELVHPDDLEYTMSTASQVMAGETNTHYENRYLRKDGEIVHIMWSARWSEEHQVRIGVARDITRRKRAEFMQSALYAISQVAHTAPDLPALYCQIHEIIDSLTPCRNFYVALYDEDGHSWDYPYYVDEAHPLPPLQDGDMEALCRQVVQRGEPLLLTPGSEPGGLSADERRPQYWLGAPLQAEGRTLGVLVMQSYSTTIHYTENDRQLLQFVSTQIAAAISHRDMLTRLEYMARYDPLTNLPNRELLSDRIRTALAMARREKALLALLFIDLDGFKRINDTLGHAAGDRLLQGVAQRLAASIRESDTAARLGGDEFVVLLERISDPSNVVEIAAKIREAFAVPFELEGQQLLISLSIGAALYPRDGEDEFALLHHADKAMYALK</sequence>
<dbReference type="NCBIfam" id="TIGR00254">
    <property type="entry name" value="GGDEF"/>
    <property type="match status" value="1"/>
</dbReference>
<dbReference type="FunFam" id="3.30.70.270:FF:000001">
    <property type="entry name" value="Diguanylate cyclase domain protein"/>
    <property type="match status" value="1"/>
</dbReference>
<dbReference type="RefSeq" id="WP_163495217.1">
    <property type="nucleotide sequence ID" value="NZ_CP048711.1"/>
</dbReference>
<evidence type="ECO:0000313" key="4">
    <source>
        <dbReference type="EMBL" id="QIB65790.1"/>
    </source>
</evidence>
<dbReference type="Pfam" id="PF13185">
    <property type="entry name" value="GAF_2"/>
    <property type="match status" value="1"/>
</dbReference>
<dbReference type="InterPro" id="IPR013655">
    <property type="entry name" value="PAS_fold_3"/>
</dbReference>
<dbReference type="InterPro" id="IPR035965">
    <property type="entry name" value="PAS-like_dom_sf"/>
</dbReference>
<dbReference type="PANTHER" id="PTHR46663">
    <property type="entry name" value="DIGUANYLATE CYCLASE DGCT-RELATED"/>
    <property type="match status" value="1"/>
</dbReference>
<dbReference type="Gene3D" id="3.30.450.40">
    <property type="match status" value="1"/>
</dbReference>
<dbReference type="KEGG" id="kim:G3T16_10550"/>
<gene>
    <name evidence="4" type="ORF">G3T16_10550</name>
</gene>